<evidence type="ECO:0000256" key="1">
    <source>
        <dbReference type="SAM" id="Phobius"/>
    </source>
</evidence>
<dbReference type="InterPro" id="IPR032561">
    <property type="entry name" value="DUF4930"/>
</dbReference>
<keyword evidence="1" id="KW-1133">Transmembrane helix</keyword>
<gene>
    <name evidence="2" type="ORF">ERX35_003150</name>
</gene>
<dbReference type="Proteomes" id="UP000295735">
    <property type="component" value="Unassembled WGS sequence"/>
</dbReference>
<comment type="caution">
    <text evidence="2">The sequence shown here is derived from an EMBL/GenBank/DDBJ whole genome shotgun (WGS) entry which is preliminary data.</text>
</comment>
<proteinExistence type="predicted"/>
<dbReference type="EMBL" id="SCWC02000002">
    <property type="protein sequence ID" value="KAA1039999.1"/>
    <property type="molecule type" value="Genomic_DNA"/>
</dbReference>
<name>A0ABQ6R9M5_9STAP</name>
<evidence type="ECO:0000313" key="2">
    <source>
        <dbReference type="EMBL" id="KAA1039999.1"/>
    </source>
</evidence>
<keyword evidence="1" id="KW-0812">Transmembrane</keyword>
<evidence type="ECO:0000313" key="3">
    <source>
        <dbReference type="Proteomes" id="UP000295735"/>
    </source>
</evidence>
<feature type="transmembrane region" description="Helical" evidence="1">
    <location>
        <begin position="27"/>
        <end position="46"/>
    </location>
</feature>
<accession>A0ABQ6R9M5</accession>
<reference evidence="2 3" key="1">
    <citation type="submission" date="2019-09" db="EMBL/GenBank/DDBJ databases">
        <authorList>
            <person name="Mazhar S."/>
            <person name="Altermann E."/>
            <person name="Hill C."/>
            <person name="Mcauliffe O."/>
        </authorList>
    </citation>
    <scope>NUCLEOTIDE SEQUENCE [LARGE SCALE GENOMIC DNA]</scope>
    <source>
        <strain evidence="2 3">ATCC 51831</strain>
    </source>
</reference>
<dbReference type="Pfam" id="PF16284">
    <property type="entry name" value="DUF4930"/>
    <property type="match status" value="1"/>
</dbReference>
<sequence length="162" mass="18446">MSADVVSYIVMSEVIAMRFSLRMFMGLIRTVVLSAIVAAVVLVIMFKGHMGLWGNEETAQADHLVQNGINYSLEDNKLFRNIPLTQVKNIFNFMDKQEFMAVSGLSRIGYNDDYLIAERGSDYLLYRFGDKNITLFQSEQDLQNQLKALGQQISLQEKSAYQ</sequence>
<protein>
    <submittedName>
        <fullName evidence="2">DUF4930 family protein</fullName>
    </submittedName>
</protein>
<keyword evidence="3" id="KW-1185">Reference proteome</keyword>
<keyword evidence="1" id="KW-0472">Membrane</keyword>
<organism evidence="2 3">
    <name type="scientific">Macrococcus equipercicus</name>
    <dbReference type="NCBI Taxonomy" id="69967"/>
    <lineage>
        <taxon>Bacteria</taxon>
        <taxon>Bacillati</taxon>
        <taxon>Bacillota</taxon>
        <taxon>Bacilli</taxon>
        <taxon>Bacillales</taxon>
        <taxon>Staphylococcaceae</taxon>
        <taxon>Macrococcus</taxon>
    </lineage>
</organism>